<dbReference type="InterPro" id="IPR002059">
    <property type="entry name" value="CSP_DNA-bd"/>
</dbReference>
<dbReference type="SUPFAM" id="SSF50249">
    <property type="entry name" value="Nucleic acid-binding proteins"/>
    <property type="match status" value="1"/>
</dbReference>
<feature type="domain" description="CSD" evidence="1">
    <location>
        <begin position="1"/>
        <end position="64"/>
    </location>
</feature>
<dbReference type="PROSITE" id="PS51857">
    <property type="entry name" value="CSD_2"/>
    <property type="match status" value="1"/>
</dbReference>
<evidence type="ECO:0000313" key="2">
    <source>
        <dbReference type="EMBL" id="SPW31412.1"/>
    </source>
</evidence>
<gene>
    <name evidence="2" type="primary">cspC</name>
    <name evidence="2" type="ORF">NCTC10254_02163</name>
</gene>
<dbReference type="CDD" id="cd04458">
    <property type="entry name" value="CSP_CDS"/>
    <property type="match status" value="1"/>
</dbReference>
<reference evidence="2 3" key="1">
    <citation type="submission" date="2018-06" db="EMBL/GenBank/DDBJ databases">
        <authorList>
            <consortium name="Pathogen Informatics"/>
            <person name="Doyle S."/>
        </authorList>
    </citation>
    <scope>NUCLEOTIDE SEQUENCE [LARGE SCALE GENOMIC DNA]</scope>
    <source>
        <strain evidence="2 3">NCTC10254</strain>
    </source>
</reference>
<protein>
    <submittedName>
        <fullName evidence="2">Cold shock protein</fullName>
    </submittedName>
</protein>
<dbReference type="EMBL" id="UARK01000031">
    <property type="protein sequence ID" value="SPW31412.1"/>
    <property type="molecule type" value="Genomic_DNA"/>
</dbReference>
<dbReference type="Gene3D" id="2.40.50.140">
    <property type="entry name" value="Nucleic acid-binding proteins"/>
    <property type="match status" value="1"/>
</dbReference>
<dbReference type="Pfam" id="PF00313">
    <property type="entry name" value="CSD"/>
    <property type="match status" value="1"/>
</dbReference>
<name>A0A3S4YX99_9CORY</name>
<dbReference type="PRINTS" id="PR00050">
    <property type="entry name" value="COLDSHOCK"/>
</dbReference>
<dbReference type="RefSeq" id="WP_005523826.1">
    <property type="nucleotide sequence ID" value="NZ_CAUOLB010000020.1"/>
</dbReference>
<evidence type="ECO:0000313" key="3">
    <source>
        <dbReference type="Proteomes" id="UP000249886"/>
    </source>
</evidence>
<dbReference type="GO" id="GO:0003676">
    <property type="term" value="F:nucleic acid binding"/>
    <property type="evidence" value="ECO:0007669"/>
    <property type="project" value="InterPro"/>
</dbReference>
<sequence>MPIGKVKWYDPDRGFGFISNPDGEDCYVGKSVLPHGVTELHRGQRVDFDFASGARGPQALRVKILDEPRPRSRNRQTKHKYTPEELGSLIADMVTTLEERVQPPLTAGRYPDRKEGKQIAEALRIIAKELDG</sequence>
<organism evidence="2 3">
    <name type="scientific">Corynebacterium matruchotii</name>
    <dbReference type="NCBI Taxonomy" id="43768"/>
    <lineage>
        <taxon>Bacteria</taxon>
        <taxon>Bacillati</taxon>
        <taxon>Actinomycetota</taxon>
        <taxon>Actinomycetes</taxon>
        <taxon>Mycobacteriales</taxon>
        <taxon>Corynebacteriaceae</taxon>
        <taxon>Corynebacterium</taxon>
    </lineage>
</organism>
<dbReference type="GeneID" id="84575230"/>
<dbReference type="InterPro" id="IPR011129">
    <property type="entry name" value="CSD"/>
</dbReference>
<dbReference type="InterPro" id="IPR012340">
    <property type="entry name" value="NA-bd_OB-fold"/>
</dbReference>
<dbReference type="SMART" id="SM00357">
    <property type="entry name" value="CSP"/>
    <property type="match status" value="1"/>
</dbReference>
<dbReference type="Proteomes" id="UP000249886">
    <property type="component" value="Unassembled WGS sequence"/>
</dbReference>
<accession>A0A3S4YX99</accession>
<comment type="caution">
    <text evidence="2">The sequence shown here is derived from an EMBL/GenBank/DDBJ whole genome shotgun (WGS) entry which is preliminary data.</text>
</comment>
<dbReference type="AlphaFoldDB" id="A0A3S4YX99"/>
<evidence type="ECO:0000259" key="1">
    <source>
        <dbReference type="PROSITE" id="PS51857"/>
    </source>
</evidence>
<proteinExistence type="predicted"/>